<dbReference type="OrthoDB" id="4273119at2759"/>
<dbReference type="Proteomes" id="UP000070133">
    <property type="component" value="Unassembled WGS sequence"/>
</dbReference>
<accession>A0A139HYV0</accession>
<dbReference type="EMBL" id="LFZN01000001">
    <property type="protein sequence ID" value="KXT07644.1"/>
    <property type="molecule type" value="Genomic_DNA"/>
</dbReference>
<keyword evidence="2" id="KW-1185">Reference proteome</keyword>
<comment type="caution">
    <text evidence="1">The sequence shown here is derived from an EMBL/GenBank/DDBJ whole genome shotgun (WGS) entry which is preliminary data.</text>
</comment>
<dbReference type="STRING" id="321146.A0A139HYV0"/>
<dbReference type="AlphaFoldDB" id="A0A139HYV0"/>
<name>A0A139HYV0_9PEZI</name>
<reference evidence="1 2" key="1">
    <citation type="submission" date="2015-07" db="EMBL/GenBank/DDBJ databases">
        <title>Comparative genomics of the Sigatoka disease complex on banana suggests a link between parallel evolutionary changes in Pseudocercospora fijiensis and Pseudocercospora eumusae and increased virulence on the banana host.</title>
        <authorList>
            <person name="Chang T.-C."/>
            <person name="Salvucci A."/>
            <person name="Crous P.W."/>
            <person name="Stergiopoulos I."/>
        </authorList>
    </citation>
    <scope>NUCLEOTIDE SEQUENCE [LARGE SCALE GENOMIC DNA]</scope>
    <source>
        <strain evidence="1 2">CBS 114824</strain>
    </source>
</reference>
<gene>
    <name evidence="1" type="ORF">AC578_10181</name>
</gene>
<evidence type="ECO:0000313" key="1">
    <source>
        <dbReference type="EMBL" id="KXT07644.1"/>
    </source>
</evidence>
<evidence type="ECO:0000313" key="2">
    <source>
        <dbReference type="Proteomes" id="UP000070133"/>
    </source>
</evidence>
<organism evidence="1 2">
    <name type="scientific">Pseudocercospora eumusae</name>
    <dbReference type="NCBI Taxonomy" id="321146"/>
    <lineage>
        <taxon>Eukaryota</taxon>
        <taxon>Fungi</taxon>
        <taxon>Dikarya</taxon>
        <taxon>Ascomycota</taxon>
        <taxon>Pezizomycotina</taxon>
        <taxon>Dothideomycetes</taxon>
        <taxon>Dothideomycetidae</taxon>
        <taxon>Mycosphaerellales</taxon>
        <taxon>Mycosphaerellaceae</taxon>
        <taxon>Pseudocercospora</taxon>
    </lineage>
</organism>
<sequence>MAKFVLYFATEDLRQVAGGKILCDLLSAILKPTLLWEAYKASATNYELTVDGIHAFASLSLELLFLLPPLSEFASQLDLKSTVRGLVDSKQLHRSESAEVRRLAYRIEEAVRLSSLLDDASNAAVYKLGGRHDNDFADFRKISIYPTNDELLSDERPYMLPLEEVLRANAEQRVAIHLDN</sequence>
<proteinExistence type="predicted"/>
<protein>
    <submittedName>
        <fullName evidence="1">Uncharacterized protein</fullName>
    </submittedName>
</protein>